<comment type="similarity">
    <text evidence="2">Belongs to the ammonium transporter (TC 2.A.49) family. Rh subfamily.</text>
</comment>
<evidence type="ECO:0000313" key="10">
    <source>
        <dbReference type="Proteomes" id="UP000596742"/>
    </source>
</evidence>
<feature type="domain" description="Ammonium transporter AmtB-like" evidence="8">
    <location>
        <begin position="263"/>
        <end position="666"/>
    </location>
</feature>
<dbReference type="Pfam" id="PF00909">
    <property type="entry name" value="Ammonium_transp"/>
    <property type="match status" value="1"/>
</dbReference>
<keyword evidence="3 7" id="KW-0812">Transmembrane</keyword>
<sequence>MADCFRLQKKNERDNKPKTSACTTPYITSTLECPASQAFKSSFCDYMEEYKPFMSDGFISIVDDTTLQPIKILRDTGASQSLLLEGVLPLSEKTSVGASVLLQGVELGCIDVPLHRIYLKSDLITGPVVVGVRPNLPVEGVTLLLGNDLARNKVVAEPIVTSEPVVDVKSPEDDAELYPACVVTRAMARKQQNENLQEDKFDYMDLSDTFIADIEDPGNSEKAIIKPPSVNKNVIMPWPDVNSHSLDRNNLLEEQHKDPEVVFLVLFGALVEYDDSAKPDNQDKKVDRAEGGIVPRMYPMFQDVHVMIFVGFGFLMTFLKRYGYSAVGINLLIGAFVIQWAIIIRGLLSDHGGKFTISVTDMLTADFAAATVLISFGAVLGKVGPIQLLVMAIIEVVLSQVNEHIGLEMLHVADVGESMFIHAFGAYFGLAVARVLYNDKSEDNPAEGAVYHSDLLSMIGTVFLWLYWPSFNGGGVTGDEQHRAVINTYLSLTVCTLVTFVISALVDGKGKFDMVHIQNATLAGGVAVGTAAHMPLHPWGAMLLGAVAAVISTIGYKYMTPCLSSKIKLHDTCGVHNLHGLPGILAAVAGAVMAALSSKEDWGTSLFEIFPEMAASNATGTVKPGSDRSATVQGGYQMLALVITLAIAIVGGIITGFILKLPIWDSPEGEKFFDDNHNWNVAEEGFPGFPKSKYENGKSNDDTEINLMSDETKLS</sequence>
<keyword evidence="4 7" id="KW-1133">Transmembrane helix</keyword>
<feature type="compositionally biased region" description="Basic and acidic residues" evidence="6">
    <location>
        <begin position="692"/>
        <end position="701"/>
    </location>
</feature>
<organism evidence="9 10">
    <name type="scientific">Mytilus galloprovincialis</name>
    <name type="common">Mediterranean mussel</name>
    <dbReference type="NCBI Taxonomy" id="29158"/>
    <lineage>
        <taxon>Eukaryota</taxon>
        <taxon>Metazoa</taxon>
        <taxon>Spiralia</taxon>
        <taxon>Lophotrochozoa</taxon>
        <taxon>Mollusca</taxon>
        <taxon>Bivalvia</taxon>
        <taxon>Autobranchia</taxon>
        <taxon>Pteriomorphia</taxon>
        <taxon>Mytilida</taxon>
        <taxon>Mytiloidea</taxon>
        <taxon>Mytilidae</taxon>
        <taxon>Mytilinae</taxon>
        <taxon>Mytilus</taxon>
    </lineage>
</organism>
<dbReference type="InterPro" id="IPR029020">
    <property type="entry name" value="Ammonium/urea_transptr"/>
</dbReference>
<dbReference type="GO" id="GO:0005886">
    <property type="term" value="C:plasma membrane"/>
    <property type="evidence" value="ECO:0007669"/>
    <property type="project" value="InterPro"/>
</dbReference>
<dbReference type="OrthoDB" id="534912at2759"/>
<dbReference type="InterPro" id="IPR024041">
    <property type="entry name" value="NH4_transpt_AmtB-like_dom"/>
</dbReference>
<dbReference type="GO" id="GO:0097272">
    <property type="term" value="P:ammonium homeostasis"/>
    <property type="evidence" value="ECO:0007669"/>
    <property type="project" value="TreeGrafter"/>
</dbReference>
<dbReference type="PANTHER" id="PTHR11730:SF60">
    <property type="entry name" value="RH50, ISOFORM D"/>
    <property type="match status" value="1"/>
</dbReference>
<feature type="region of interest" description="Disordered" evidence="6">
    <location>
        <begin position="688"/>
        <end position="715"/>
    </location>
</feature>
<feature type="transmembrane region" description="Helical" evidence="7">
    <location>
        <begin position="636"/>
        <end position="659"/>
    </location>
</feature>
<dbReference type="SUPFAM" id="SSF111352">
    <property type="entry name" value="Ammonium transporter"/>
    <property type="match status" value="1"/>
</dbReference>
<dbReference type="FunFam" id="1.10.3430.10:FF:000012">
    <property type="entry name" value="Rh type C glycoprotein"/>
    <property type="match status" value="1"/>
</dbReference>
<comment type="subcellular location">
    <subcellularLocation>
        <location evidence="1">Membrane</location>
        <topology evidence="1">Multi-pass membrane protein</topology>
    </subcellularLocation>
</comment>
<dbReference type="GO" id="GO:0008519">
    <property type="term" value="F:ammonium channel activity"/>
    <property type="evidence" value="ECO:0007669"/>
    <property type="project" value="InterPro"/>
</dbReference>
<feature type="transmembrane region" description="Helical" evidence="7">
    <location>
        <begin position="539"/>
        <end position="559"/>
    </location>
</feature>
<feature type="transmembrane region" description="Helical" evidence="7">
    <location>
        <begin position="304"/>
        <end position="323"/>
    </location>
</feature>
<accession>A0A8B6BVZ5</accession>
<dbReference type="PRINTS" id="PR00342">
    <property type="entry name" value="RHESUSRHD"/>
</dbReference>
<evidence type="ECO:0000259" key="8">
    <source>
        <dbReference type="Pfam" id="PF00909"/>
    </source>
</evidence>
<evidence type="ECO:0000256" key="1">
    <source>
        <dbReference type="ARBA" id="ARBA00004141"/>
    </source>
</evidence>
<protein>
    <submittedName>
        <fullName evidence="9">Ammonium transporter Rh</fullName>
    </submittedName>
</protein>
<name>A0A8B6BVZ5_MYTGA</name>
<dbReference type="AlphaFoldDB" id="A0A8B6BVZ5"/>
<dbReference type="EMBL" id="UYJE01000770">
    <property type="protein sequence ID" value="VDH96294.1"/>
    <property type="molecule type" value="Genomic_DNA"/>
</dbReference>
<feature type="transmembrane region" description="Helical" evidence="7">
    <location>
        <begin position="449"/>
        <end position="468"/>
    </location>
</feature>
<proteinExistence type="inferred from homology"/>
<dbReference type="InterPro" id="IPR002229">
    <property type="entry name" value="RhesusRHD"/>
</dbReference>
<evidence type="ECO:0000256" key="3">
    <source>
        <dbReference type="ARBA" id="ARBA00022692"/>
    </source>
</evidence>
<keyword evidence="10" id="KW-1185">Reference proteome</keyword>
<dbReference type="Proteomes" id="UP000596742">
    <property type="component" value="Unassembled WGS sequence"/>
</dbReference>
<feature type="transmembrane region" description="Helical" evidence="7">
    <location>
        <begin position="329"/>
        <end position="348"/>
    </location>
</feature>
<feature type="transmembrane region" description="Helical" evidence="7">
    <location>
        <begin position="580"/>
        <end position="598"/>
    </location>
</feature>
<feature type="transmembrane region" description="Helical" evidence="7">
    <location>
        <begin position="488"/>
        <end position="506"/>
    </location>
</feature>
<dbReference type="Gene3D" id="1.10.3430.10">
    <property type="entry name" value="Ammonium transporter AmtB like domains"/>
    <property type="match status" value="1"/>
</dbReference>
<reference evidence="9" key="1">
    <citation type="submission" date="2018-11" db="EMBL/GenBank/DDBJ databases">
        <authorList>
            <person name="Alioto T."/>
            <person name="Alioto T."/>
        </authorList>
    </citation>
    <scope>NUCLEOTIDE SEQUENCE</scope>
</reference>
<gene>
    <name evidence="9" type="ORF">MGAL_10B003217</name>
</gene>
<evidence type="ECO:0000256" key="2">
    <source>
        <dbReference type="ARBA" id="ARBA00011036"/>
    </source>
</evidence>
<evidence type="ECO:0000313" key="9">
    <source>
        <dbReference type="EMBL" id="VDH96294.1"/>
    </source>
</evidence>
<evidence type="ECO:0000256" key="4">
    <source>
        <dbReference type="ARBA" id="ARBA00022989"/>
    </source>
</evidence>
<feature type="transmembrane region" description="Helical" evidence="7">
    <location>
        <begin position="418"/>
        <end position="437"/>
    </location>
</feature>
<evidence type="ECO:0000256" key="6">
    <source>
        <dbReference type="SAM" id="MobiDB-lite"/>
    </source>
</evidence>
<feature type="transmembrane region" description="Helical" evidence="7">
    <location>
        <begin position="369"/>
        <end position="398"/>
    </location>
</feature>
<keyword evidence="5 7" id="KW-0472">Membrane</keyword>
<comment type="caution">
    <text evidence="9">The sequence shown here is derived from an EMBL/GenBank/DDBJ whole genome shotgun (WGS) entry which is preliminary data.</text>
</comment>
<evidence type="ECO:0000256" key="5">
    <source>
        <dbReference type="ARBA" id="ARBA00023136"/>
    </source>
</evidence>
<evidence type="ECO:0000256" key="7">
    <source>
        <dbReference type="SAM" id="Phobius"/>
    </source>
</evidence>
<dbReference type="PANTHER" id="PTHR11730">
    <property type="entry name" value="AMMONIUM TRANSPORTER"/>
    <property type="match status" value="1"/>
</dbReference>